<evidence type="ECO:0000259" key="5">
    <source>
        <dbReference type="Pfam" id="PF03668"/>
    </source>
</evidence>
<accession>A0A235B7E6</accession>
<evidence type="ECO:0000256" key="2">
    <source>
        <dbReference type="ARBA" id="ARBA00022840"/>
    </source>
</evidence>
<dbReference type="InterPro" id="IPR005337">
    <property type="entry name" value="RapZ-like"/>
</dbReference>
<feature type="binding site" evidence="4">
    <location>
        <begin position="67"/>
        <end position="70"/>
    </location>
    <ligand>
        <name>GTP</name>
        <dbReference type="ChEBI" id="CHEBI:37565"/>
    </ligand>
</feature>
<dbReference type="NCBIfam" id="NF003828">
    <property type="entry name" value="PRK05416.1"/>
    <property type="match status" value="1"/>
</dbReference>
<keyword evidence="2 4" id="KW-0067">ATP-binding</keyword>
<dbReference type="InterPro" id="IPR053931">
    <property type="entry name" value="RapZ_C"/>
</dbReference>
<evidence type="ECO:0000313" key="8">
    <source>
        <dbReference type="Proteomes" id="UP000215459"/>
    </source>
</evidence>
<organism evidence="7 8">
    <name type="scientific">Paludifilum halophilum</name>
    <dbReference type="NCBI Taxonomy" id="1642702"/>
    <lineage>
        <taxon>Bacteria</taxon>
        <taxon>Bacillati</taxon>
        <taxon>Bacillota</taxon>
        <taxon>Bacilli</taxon>
        <taxon>Bacillales</taxon>
        <taxon>Thermoactinomycetaceae</taxon>
        <taxon>Paludifilum</taxon>
    </lineage>
</organism>
<dbReference type="Pfam" id="PF22740">
    <property type="entry name" value="PapZ_C"/>
    <property type="match status" value="1"/>
</dbReference>
<evidence type="ECO:0000259" key="6">
    <source>
        <dbReference type="Pfam" id="PF22740"/>
    </source>
</evidence>
<keyword evidence="3 4" id="KW-0342">GTP-binding</keyword>
<dbReference type="AlphaFoldDB" id="A0A235B7E6"/>
<dbReference type="GO" id="GO:0005524">
    <property type="term" value="F:ATP binding"/>
    <property type="evidence" value="ECO:0007669"/>
    <property type="project" value="UniProtKB-UniRule"/>
</dbReference>
<dbReference type="Proteomes" id="UP000215459">
    <property type="component" value="Unassembled WGS sequence"/>
</dbReference>
<feature type="binding site" evidence="4">
    <location>
        <begin position="16"/>
        <end position="23"/>
    </location>
    <ligand>
        <name>ATP</name>
        <dbReference type="ChEBI" id="CHEBI:30616"/>
    </ligand>
</feature>
<dbReference type="SUPFAM" id="SSF52540">
    <property type="entry name" value="P-loop containing nucleoside triphosphate hydrolases"/>
    <property type="match status" value="1"/>
</dbReference>
<dbReference type="PIRSF" id="PIRSF005052">
    <property type="entry name" value="P-loopkin"/>
    <property type="match status" value="1"/>
</dbReference>
<protein>
    <submittedName>
        <fullName evidence="7">RNase adaptor protein RapZ</fullName>
    </submittedName>
</protein>
<evidence type="ECO:0000313" key="7">
    <source>
        <dbReference type="EMBL" id="OYD08161.1"/>
    </source>
</evidence>
<dbReference type="InterPro" id="IPR027417">
    <property type="entry name" value="P-loop_NTPase"/>
</dbReference>
<dbReference type="Gene3D" id="3.40.50.300">
    <property type="entry name" value="P-loop containing nucleotide triphosphate hydrolases"/>
    <property type="match status" value="1"/>
</dbReference>
<keyword evidence="8" id="KW-1185">Reference proteome</keyword>
<feature type="domain" description="RapZ-like N-terminal" evidence="5">
    <location>
        <begin position="9"/>
        <end position="164"/>
    </location>
</feature>
<dbReference type="RefSeq" id="WP_094264195.1">
    <property type="nucleotide sequence ID" value="NZ_NOWF01000004.1"/>
</dbReference>
<keyword evidence="1 4" id="KW-0547">Nucleotide-binding</keyword>
<dbReference type="OrthoDB" id="9784461at2"/>
<dbReference type="GO" id="GO:0005525">
    <property type="term" value="F:GTP binding"/>
    <property type="evidence" value="ECO:0007669"/>
    <property type="project" value="UniProtKB-UniRule"/>
</dbReference>
<reference evidence="7 8" key="1">
    <citation type="submission" date="2017-07" db="EMBL/GenBank/DDBJ databases">
        <title>The genome sequence of Paludifilum halophilum highlights mechanisms for microbial adaptation to high salt environemnts.</title>
        <authorList>
            <person name="Belbahri L."/>
        </authorList>
    </citation>
    <scope>NUCLEOTIDE SEQUENCE [LARGE SCALE GENOMIC DNA]</scope>
    <source>
        <strain evidence="7 8">DSM 102817</strain>
    </source>
</reference>
<evidence type="ECO:0000256" key="3">
    <source>
        <dbReference type="ARBA" id="ARBA00023134"/>
    </source>
</evidence>
<dbReference type="Pfam" id="PF03668">
    <property type="entry name" value="RapZ-like_N"/>
    <property type="match status" value="1"/>
</dbReference>
<gene>
    <name evidence="7" type="ORF">CHM34_08630</name>
</gene>
<proteinExistence type="inferred from homology"/>
<evidence type="ECO:0000256" key="1">
    <source>
        <dbReference type="ARBA" id="ARBA00022741"/>
    </source>
</evidence>
<dbReference type="EMBL" id="NOWF01000004">
    <property type="protein sequence ID" value="OYD08161.1"/>
    <property type="molecule type" value="Genomic_DNA"/>
</dbReference>
<evidence type="ECO:0000256" key="4">
    <source>
        <dbReference type="HAMAP-Rule" id="MF_00636"/>
    </source>
</evidence>
<sequence>MDVQTGKEINLVVITGMSGAGKTVAMQSLEDLGFFCIDNLPPVLLSKLAELLEQSGNPLQRAALVIDLRGRDFFSSLFESLDTLEKHHGIHYQILYLDANDQALVQRYKETRRRHPLSPDGTPMDGIRLERKLLEEIKGRAHQIIDTSSLKPAQLKEKMVSLFSQSDQNRLSITFLSFGFKYGVPIDADLIFDVRFLPNPHYVDSLKPQTGKEIDVYNYVMKWQETKQFVDKLIDMMSFLIPHYRREGKASLVVGIGCTGGKHRSVAIAELLNRTFEKEQTRAAHRDIGKNG</sequence>
<dbReference type="HAMAP" id="MF_00636">
    <property type="entry name" value="RapZ_like"/>
    <property type="match status" value="1"/>
</dbReference>
<dbReference type="PANTHER" id="PTHR30448:SF0">
    <property type="entry name" value="RNASE ADAPTER PROTEIN RAPZ"/>
    <property type="match status" value="1"/>
</dbReference>
<name>A0A235B7E6_9BACL</name>
<dbReference type="InterPro" id="IPR053930">
    <property type="entry name" value="RapZ-like_N"/>
</dbReference>
<comment type="caution">
    <text evidence="7">The sequence shown here is derived from an EMBL/GenBank/DDBJ whole genome shotgun (WGS) entry which is preliminary data.</text>
</comment>
<feature type="domain" description="RapZ C-terminal" evidence="6">
    <location>
        <begin position="172"/>
        <end position="288"/>
    </location>
</feature>
<dbReference type="PANTHER" id="PTHR30448">
    <property type="entry name" value="RNASE ADAPTER PROTEIN RAPZ"/>
    <property type="match status" value="1"/>
</dbReference>